<organism evidence="2 3">
    <name type="scientific">Candidatus Bacteroides intestinavium</name>
    <dbReference type="NCBI Taxonomy" id="2838469"/>
    <lineage>
        <taxon>Bacteria</taxon>
        <taxon>Pseudomonadati</taxon>
        <taxon>Bacteroidota</taxon>
        <taxon>Bacteroidia</taxon>
        <taxon>Bacteroidales</taxon>
        <taxon>Bacteroidaceae</taxon>
        <taxon>Bacteroides</taxon>
    </lineage>
</organism>
<dbReference type="InterPro" id="IPR032593">
    <property type="entry name" value="DUF4907"/>
</dbReference>
<dbReference type="AlphaFoldDB" id="A0A9D2HQM2"/>
<feature type="signal peptide" evidence="1">
    <location>
        <begin position="1"/>
        <end position="26"/>
    </location>
</feature>
<proteinExistence type="predicted"/>
<reference evidence="2" key="1">
    <citation type="journal article" date="2021" name="PeerJ">
        <title>Extensive microbial diversity within the chicken gut microbiome revealed by metagenomics and culture.</title>
        <authorList>
            <person name="Gilroy R."/>
            <person name="Ravi A."/>
            <person name="Getino M."/>
            <person name="Pursley I."/>
            <person name="Horton D.L."/>
            <person name="Alikhan N.F."/>
            <person name="Baker D."/>
            <person name="Gharbi K."/>
            <person name="Hall N."/>
            <person name="Watson M."/>
            <person name="Adriaenssens E.M."/>
            <person name="Foster-Nyarko E."/>
            <person name="Jarju S."/>
            <person name="Secka A."/>
            <person name="Antonio M."/>
            <person name="Oren A."/>
            <person name="Chaudhuri R.R."/>
            <person name="La Ragione R."/>
            <person name="Hildebrand F."/>
            <person name="Pallen M.J."/>
        </authorList>
    </citation>
    <scope>NUCLEOTIDE SEQUENCE</scope>
    <source>
        <strain evidence="2">ChiHecec1B25-7008</strain>
    </source>
</reference>
<evidence type="ECO:0000313" key="3">
    <source>
        <dbReference type="Proteomes" id="UP000823860"/>
    </source>
</evidence>
<evidence type="ECO:0000313" key="2">
    <source>
        <dbReference type="EMBL" id="HJA83620.1"/>
    </source>
</evidence>
<accession>A0A9D2HQM2</accession>
<keyword evidence="1" id="KW-0732">Signal</keyword>
<dbReference type="EMBL" id="DWZE01000077">
    <property type="protein sequence ID" value="HJA83620.1"/>
    <property type="molecule type" value="Genomic_DNA"/>
</dbReference>
<feature type="chain" id="PRO_5039016054" evidence="1">
    <location>
        <begin position="27"/>
        <end position="104"/>
    </location>
</feature>
<dbReference type="Pfam" id="PF16250">
    <property type="entry name" value="DUF4907"/>
    <property type="match status" value="1"/>
</dbReference>
<name>A0A9D2HQM2_9BACE</name>
<protein>
    <submittedName>
        <fullName evidence="2">DUF4907 domain-containing protein</fullName>
    </submittedName>
</protein>
<reference evidence="2" key="2">
    <citation type="submission" date="2021-04" db="EMBL/GenBank/DDBJ databases">
        <authorList>
            <person name="Gilroy R."/>
        </authorList>
    </citation>
    <scope>NUCLEOTIDE SEQUENCE</scope>
    <source>
        <strain evidence="2">ChiHecec1B25-7008</strain>
    </source>
</reference>
<gene>
    <name evidence="2" type="ORF">H9785_06610</name>
</gene>
<dbReference type="Proteomes" id="UP000823860">
    <property type="component" value="Unassembled WGS sequence"/>
</dbReference>
<sequence length="104" mass="11253">MNTFSLVRVGTSLVVAACLFSCSSQGGLCCRALPVRGGYGYAVLYEGDTLIKQPYIPAVSGRVVFRTEQEALKVGQLVCDKLRAGLPPTVTRREVENCLKETEP</sequence>
<comment type="caution">
    <text evidence="2">The sequence shown here is derived from an EMBL/GenBank/DDBJ whole genome shotgun (WGS) entry which is preliminary data.</text>
</comment>
<evidence type="ECO:0000256" key="1">
    <source>
        <dbReference type="SAM" id="SignalP"/>
    </source>
</evidence>